<feature type="region of interest" description="Disordered" evidence="1">
    <location>
        <begin position="16"/>
        <end position="36"/>
    </location>
</feature>
<sequence length="98" mass="11212">MTRNELPILFFAPDGHFGTSGPARRQSGIRGPRRNPKLRGLPLRLLCLCLVLLGTMLLRQASVLFRQDFISRRQWCALARCSSALHARASWLLRRGQW</sequence>
<keyword evidence="2" id="KW-0812">Transmembrane</keyword>
<evidence type="ECO:0000256" key="2">
    <source>
        <dbReference type="SAM" id="Phobius"/>
    </source>
</evidence>
<comment type="caution">
    <text evidence="3">The sequence shown here is derived from an EMBL/GenBank/DDBJ whole genome shotgun (WGS) entry which is preliminary data.</text>
</comment>
<dbReference type="AlphaFoldDB" id="A0A7W9VTW2"/>
<gene>
    <name evidence="3" type="ORF">HNR59_000703</name>
</gene>
<evidence type="ECO:0000313" key="4">
    <source>
        <dbReference type="Proteomes" id="UP000533306"/>
    </source>
</evidence>
<accession>A0A7W9VTW2</accession>
<proteinExistence type="predicted"/>
<dbReference type="RefSeq" id="WP_183826054.1">
    <property type="nucleotide sequence ID" value="NZ_JACHEU010000001.1"/>
</dbReference>
<keyword evidence="2" id="KW-0472">Membrane</keyword>
<protein>
    <submittedName>
        <fullName evidence="3">Uncharacterized protein</fullName>
    </submittedName>
</protein>
<evidence type="ECO:0000256" key="1">
    <source>
        <dbReference type="SAM" id="MobiDB-lite"/>
    </source>
</evidence>
<reference evidence="3 4" key="1">
    <citation type="submission" date="2020-08" db="EMBL/GenBank/DDBJ databases">
        <title>Genomic Encyclopedia of Type Strains, Phase IV (KMG-IV): sequencing the most valuable type-strain genomes for metagenomic binning, comparative biology and taxonomic classification.</title>
        <authorList>
            <person name="Goeker M."/>
        </authorList>
    </citation>
    <scope>NUCLEOTIDE SEQUENCE [LARGE SCALE GENOMIC DNA]</scope>
    <source>
        <strain evidence="3 4">DSM 11099</strain>
    </source>
</reference>
<evidence type="ECO:0000313" key="3">
    <source>
        <dbReference type="EMBL" id="MBB6011358.1"/>
    </source>
</evidence>
<dbReference type="EMBL" id="JACHEU010000001">
    <property type="protein sequence ID" value="MBB6011358.1"/>
    <property type="molecule type" value="Genomic_DNA"/>
</dbReference>
<keyword evidence="2" id="KW-1133">Transmembrane helix</keyword>
<keyword evidence="4" id="KW-1185">Reference proteome</keyword>
<organism evidence="3 4">
    <name type="scientific">Aquamicrobium lusatiense</name>
    <dbReference type="NCBI Taxonomy" id="89772"/>
    <lineage>
        <taxon>Bacteria</taxon>
        <taxon>Pseudomonadati</taxon>
        <taxon>Pseudomonadota</taxon>
        <taxon>Alphaproteobacteria</taxon>
        <taxon>Hyphomicrobiales</taxon>
        <taxon>Phyllobacteriaceae</taxon>
        <taxon>Aquamicrobium</taxon>
    </lineage>
</organism>
<name>A0A7W9VTW2_9HYPH</name>
<feature type="transmembrane region" description="Helical" evidence="2">
    <location>
        <begin position="43"/>
        <end position="65"/>
    </location>
</feature>
<dbReference type="Proteomes" id="UP000533306">
    <property type="component" value="Unassembled WGS sequence"/>
</dbReference>